<gene>
    <name evidence="1" type="ORF">OH76DRAFT_1411546</name>
</gene>
<keyword evidence="2" id="KW-1185">Reference proteome</keyword>
<accession>A0A371CNY4</accession>
<evidence type="ECO:0000313" key="2">
    <source>
        <dbReference type="Proteomes" id="UP000256964"/>
    </source>
</evidence>
<reference evidence="1 2" key="1">
    <citation type="journal article" date="2018" name="Biotechnol. Biofuels">
        <title>Integrative visual omics of the white-rot fungus Polyporus brumalis exposes the biotechnological potential of its oxidative enzymes for delignifying raw plant biomass.</title>
        <authorList>
            <person name="Miyauchi S."/>
            <person name="Rancon A."/>
            <person name="Drula E."/>
            <person name="Hage H."/>
            <person name="Chaduli D."/>
            <person name="Favel A."/>
            <person name="Grisel S."/>
            <person name="Henrissat B."/>
            <person name="Herpoel-Gimbert I."/>
            <person name="Ruiz-Duenas F.J."/>
            <person name="Chevret D."/>
            <person name="Hainaut M."/>
            <person name="Lin J."/>
            <person name="Wang M."/>
            <person name="Pangilinan J."/>
            <person name="Lipzen A."/>
            <person name="Lesage-Meessen L."/>
            <person name="Navarro D."/>
            <person name="Riley R."/>
            <person name="Grigoriev I.V."/>
            <person name="Zhou S."/>
            <person name="Raouche S."/>
            <person name="Rosso M.N."/>
        </authorList>
    </citation>
    <scope>NUCLEOTIDE SEQUENCE [LARGE SCALE GENOMIC DNA]</scope>
    <source>
        <strain evidence="1 2">BRFM 1820</strain>
    </source>
</reference>
<dbReference type="AlphaFoldDB" id="A0A371CNY4"/>
<evidence type="ECO:0000313" key="1">
    <source>
        <dbReference type="EMBL" id="RDX42008.1"/>
    </source>
</evidence>
<sequence length="125" mass="13928">MSPTTFSATTTTPQDDEIRAPRPIVVAGIELPEEEMWRLWLRLKKKDIKTPVDPGRCLVAVLELGDFVRRYGFRFTVLGEEIDDPIGYLLVTSVQVVLRRISGHARGTDPALPGGEMRGACPRIP</sequence>
<name>A0A371CNY4_9APHY</name>
<organism evidence="1 2">
    <name type="scientific">Lentinus brumalis</name>
    <dbReference type="NCBI Taxonomy" id="2498619"/>
    <lineage>
        <taxon>Eukaryota</taxon>
        <taxon>Fungi</taxon>
        <taxon>Dikarya</taxon>
        <taxon>Basidiomycota</taxon>
        <taxon>Agaricomycotina</taxon>
        <taxon>Agaricomycetes</taxon>
        <taxon>Polyporales</taxon>
        <taxon>Polyporaceae</taxon>
        <taxon>Lentinus</taxon>
    </lineage>
</organism>
<proteinExistence type="predicted"/>
<dbReference type="Proteomes" id="UP000256964">
    <property type="component" value="Unassembled WGS sequence"/>
</dbReference>
<dbReference type="EMBL" id="KZ857495">
    <property type="protein sequence ID" value="RDX42008.1"/>
    <property type="molecule type" value="Genomic_DNA"/>
</dbReference>
<protein>
    <submittedName>
        <fullName evidence="1">Uncharacterized protein</fullName>
    </submittedName>
</protein>